<evidence type="ECO:0008006" key="3">
    <source>
        <dbReference type="Google" id="ProtNLM"/>
    </source>
</evidence>
<sequence>MISYNPSLPLISVHVPKCGGTSLDQVLEGWFSATHLYDPNKHPRLYPYISGNVYLQLRRFLNIGYHRHYRMDLFQADPIKIDLENTYGLLLNKRIPVCIHGHFNNEKGYGVWDYYPTAKQFITVLRDPLEMALSMYFYINQNFAKDGLIYFDQNRADPRPQQSLNGFISGHKINIQKYFPMELNVGNLQKQLNTYFIHAGVIEHLQTYLDGLAEKLGKKKVEVPVLNAAKRSYEPSKDAIDRFKDKNKLEYAFYEKVAEINA</sequence>
<name>A0A1G9LDM5_9BACT</name>
<protein>
    <recommendedName>
        <fullName evidence="3">Sulfotransferase family protein</fullName>
    </recommendedName>
</protein>
<dbReference type="Proteomes" id="UP000198510">
    <property type="component" value="Unassembled WGS sequence"/>
</dbReference>
<gene>
    <name evidence="1" type="ORF">SAMN05421823_10717</name>
</gene>
<dbReference type="InterPro" id="IPR027417">
    <property type="entry name" value="P-loop_NTPase"/>
</dbReference>
<organism evidence="1 2">
    <name type="scientific">Catalinimonas alkaloidigena</name>
    <dbReference type="NCBI Taxonomy" id="1075417"/>
    <lineage>
        <taxon>Bacteria</taxon>
        <taxon>Pseudomonadati</taxon>
        <taxon>Bacteroidota</taxon>
        <taxon>Cytophagia</taxon>
        <taxon>Cytophagales</taxon>
        <taxon>Catalimonadaceae</taxon>
        <taxon>Catalinimonas</taxon>
    </lineage>
</organism>
<dbReference type="SUPFAM" id="SSF52540">
    <property type="entry name" value="P-loop containing nucleoside triphosphate hydrolases"/>
    <property type="match status" value="1"/>
</dbReference>
<dbReference type="EMBL" id="FNFO01000007">
    <property type="protein sequence ID" value="SDL60060.1"/>
    <property type="molecule type" value="Genomic_DNA"/>
</dbReference>
<evidence type="ECO:0000313" key="2">
    <source>
        <dbReference type="Proteomes" id="UP000198510"/>
    </source>
</evidence>
<proteinExistence type="predicted"/>
<accession>A0A1G9LDM5</accession>
<dbReference type="RefSeq" id="WP_218127110.1">
    <property type="nucleotide sequence ID" value="NZ_FNFO01000007.1"/>
</dbReference>
<reference evidence="1 2" key="1">
    <citation type="submission" date="2016-10" db="EMBL/GenBank/DDBJ databases">
        <authorList>
            <person name="de Groot N.N."/>
        </authorList>
    </citation>
    <scope>NUCLEOTIDE SEQUENCE [LARGE SCALE GENOMIC DNA]</scope>
    <source>
        <strain evidence="1 2">DSM 25186</strain>
    </source>
</reference>
<evidence type="ECO:0000313" key="1">
    <source>
        <dbReference type="EMBL" id="SDL60060.1"/>
    </source>
</evidence>
<dbReference type="STRING" id="1075417.SAMN05421823_10717"/>
<keyword evidence="2" id="KW-1185">Reference proteome</keyword>
<dbReference type="AlphaFoldDB" id="A0A1G9LDM5"/>
<dbReference type="Gene3D" id="3.40.50.300">
    <property type="entry name" value="P-loop containing nucleotide triphosphate hydrolases"/>
    <property type="match status" value="1"/>
</dbReference>